<comment type="similarity">
    <text evidence="1">Belongs to the myoviridae tail sheath protein family.</text>
</comment>
<protein>
    <recommendedName>
        <fullName evidence="6">Phage tail protein</fullName>
    </recommendedName>
</protein>
<feature type="domain" description="Tail sheath protein C-terminal" evidence="3">
    <location>
        <begin position="253"/>
        <end position="355"/>
    </location>
</feature>
<dbReference type="Pfam" id="PF04984">
    <property type="entry name" value="Phage_sheath_1"/>
    <property type="match status" value="1"/>
</dbReference>
<keyword evidence="5" id="KW-1185">Reference proteome</keyword>
<accession>A0A1D7Y324</accession>
<dbReference type="Gene3D" id="3.40.50.11780">
    <property type="match status" value="1"/>
</dbReference>
<dbReference type="KEGG" id="spun:BFF78_00595"/>
<evidence type="ECO:0000313" key="5">
    <source>
        <dbReference type="Proteomes" id="UP000094960"/>
    </source>
</evidence>
<name>A0A1D7Y324_9ACTN</name>
<evidence type="ECO:0000259" key="2">
    <source>
        <dbReference type="Pfam" id="PF04984"/>
    </source>
</evidence>
<dbReference type="RefSeq" id="WP_069776447.1">
    <property type="nucleotide sequence ID" value="NZ_CP017248.1"/>
</dbReference>
<evidence type="ECO:0000313" key="4">
    <source>
        <dbReference type="EMBL" id="AOR29789.1"/>
    </source>
</evidence>
<evidence type="ECO:0000259" key="3">
    <source>
        <dbReference type="Pfam" id="PF17482"/>
    </source>
</evidence>
<dbReference type="Proteomes" id="UP000094960">
    <property type="component" value="Chromosome"/>
</dbReference>
<dbReference type="AlphaFoldDB" id="A0A1D7Y324"/>
<evidence type="ECO:0000256" key="1">
    <source>
        <dbReference type="ARBA" id="ARBA00008005"/>
    </source>
</evidence>
<reference evidence="5" key="1">
    <citation type="submission" date="2016-09" db="EMBL/GenBank/DDBJ databases">
        <title>Streptomyces puniciscabiei strain:TW1S1 Genome sequencing and assembly.</title>
        <authorList>
            <person name="Kim M.-K."/>
            <person name="Kim S.B."/>
        </authorList>
    </citation>
    <scope>NUCLEOTIDE SEQUENCE [LARGE SCALE GENOMIC DNA]</scope>
    <source>
        <strain evidence="5">TW1S1</strain>
    </source>
</reference>
<proteinExistence type="inferred from homology"/>
<organism evidence="4 5">
    <name type="scientific">Streptomyces fodineus</name>
    <dbReference type="NCBI Taxonomy" id="1904616"/>
    <lineage>
        <taxon>Bacteria</taxon>
        <taxon>Bacillati</taxon>
        <taxon>Actinomycetota</taxon>
        <taxon>Actinomycetes</taxon>
        <taxon>Kitasatosporales</taxon>
        <taxon>Streptomycetaceae</taxon>
        <taxon>Streptomyces</taxon>
    </lineage>
</organism>
<dbReference type="EMBL" id="CP017248">
    <property type="protein sequence ID" value="AOR29789.1"/>
    <property type="molecule type" value="Genomic_DNA"/>
</dbReference>
<feature type="domain" description="Tail sheath protein subtilisin-like" evidence="2">
    <location>
        <begin position="81"/>
        <end position="251"/>
    </location>
</feature>
<gene>
    <name evidence="4" type="ORF">BFF78_00595</name>
</gene>
<dbReference type="PANTHER" id="PTHR35861">
    <property type="match status" value="1"/>
</dbReference>
<dbReference type="InterPro" id="IPR052042">
    <property type="entry name" value="Tail_sheath_structural"/>
</dbReference>
<dbReference type="Pfam" id="PF17482">
    <property type="entry name" value="Phage_sheath_1C"/>
    <property type="match status" value="1"/>
</dbReference>
<dbReference type="PANTHER" id="PTHR35861:SF1">
    <property type="entry name" value="PHAGE TAIL SHEATH PROTEIN"/>
    <property type="match status" value="1"/>
</dbReference>
<dbReference type="InterPro" id="IPR035089">
    <property type="entry name" value="Phage_sheath_subtilisin"/>
</dbReference>
<sequence>MLDGTRVITPTGTSTAAFIGEFTAGPQQPARVGSWKEFAQAYPDAVKDTTSFLPDAVQGFFTGGGTTCYVIGVSASGGRVEGYKSALSALEDVADVNIVAVPDLWRDEEDAPVIGRAVAQHCAQAVNRLAILHTKQGLTPSDAAKVPRLFDISADSDAAAFSTIYYPWASVESVAGTTRLAPACGHVAGVWARTDTERGVFKAPANQSLNGVDKLELDLSDHDNGQLNDVGVNCLRSFPGRGSLVWGARTLSSSRDWRYLNVRRLTSFLMDSIRTGTTWTVFEPNDEQLRAGLRSAVTSFLADQWRGGALQGRTPEEAFFVACDATNNTDGAAKVVIKIGIAPVRPAEFLSFSITQITSTDA</sequence>
<dbReference type="InterPro" id="IPR020287">
    <property type="entry name" value="Tail_sheath_C"/>
</dbReference>
<evidence type="ECO:0008006" key="6">
    <source>
        <dbReference type="Google" id="ProtNLM"/>
    </source>
</evidence>